<feature type="chain" id="PRO_5020776553" evidence="1">
    <location>
        <begin position="28"/>
        <end position="237"/>
    </location>
</feature>
<dbReference type="InterPro" id="IPR053196">
    <property type="entry name" value="Lipoprotein_YbaY-like"/>
</dbReference>
<dbReference type="InterPro" id="IPR039366">
    <property type="entry name" value="Pilotin"/>
</dbReference>
<organism evidence="2 3">
    <name type="scientific">Leptolyngbya iicbica LK</name>
    <dbReference type="NCBI Taxonomy" id="2294035"/>
    <lineage>
        <taxon>Bacteria</taxon>
        <taxon>Bacillati</taxon>
        <taxon>Cyanobacteriota</taxon>
        <taxon>Cyanophyceae</taxon>
        <taxon>Leptolyngbyales</taxon>
        <taxon>Leptolyngbyaceae</taxon>
        <taxon>Leptolyngbya group</taxon>
        <taxon>Leptolyngbya</taxon>
        <taxon>Leptolyngbya iicbica</taxon>
    </lineage>
</organism>
<dbReference type="EMBL" id="QVFV01000002">
    <property type="protein sequence ID" value="RZM79390.1"/>
    <property type="molecule type" value="Genomic_DNA"/>
</dbReference>
<protein>
    <submittedName>
        <fullName evidence="2">Uncharacterized protein</fullName>
    </submittedName>
</protein>
<dbReference type="Pfam" id="PF09619">
    <property type="entry name" value="YscW"/>
    <property type="match status" value="1"/>
</dbReference>
<dbReference type="AlphaFoldDB" id="A0A4Q7E890"/>
<dbReference type="RefSeq" id="WP_130199407.1">
    <property type="nucleotide sequence ID" value="NZ_QVFV01000002.1"/>
</dbReference>
<evidence type="ECO:0000313" key="3">
    <source>
        <dbReference type="Proteomes" id="UP000292459"/>
    </source>
</evidence>
<proteinExistence type="predicted"/>
<dbReference type="PANTHER" id="PTHR38013">
    <property type="entry name" value="GLYCOPROTEIN/POLYSACCHARIDE METABOLISM"/>
    <property type="match status" value="1"/>
</dbReference>
<keyword evidence="3" id="KW-1185">Reference proteome</keyword>
<comment type="caution">
    <text evidence="2">The sequence shown here is derived from an EMBL/GenBank/DDBJ whole genome shotgun (WGS) entry which is preliminary data.</text>
</comment>
<feature type="signal peptide" evidence="1">
    <location>
        <begin position="1"/>
        <end position="27"/>
    </location>
</feature>
<dbReference type="PANTHER" id="PTHR38013:SF1">
    <property type="entry name" value="GLYCOPROTEIN_POLYSACCHARIDE METABOLISM"/>
    <property type="match status" value="1"/>
</dbReference>
<keyword evidence="1" id="KW-0732">Signal</keyword>
<evidence type="ECO:0000313" key="2">
    <source>
        <dbReference type="EMBL" id="RZM79390.1"/>
    </source>
</evidence>
<reference evidence="2 3" key="1">
    <citation type="submission" date="2018-11" db="EMBL/GenBank/DDBJ databases">
        <title>Whole genome sequencing of an environmental sample.</title>
        <authorList>
            <person name="Sarangi A.N."/>
            <person name="Singh D."/>
            <person name="Tripathy S."/>
        </authorList>
    </citation>
    <scope>NUCLEOTIDE SEQUENCE [LARGE SCALE GENOMIC DNA]</scope>
    <source>
        <strain evidence="2 3">Lakshadweep</strain>
    </source>
</reference>
<name>A0A4Q7E890_9CYAN</name>
<sequence length="237" mass="25438">MMKKFWMIVVGVAALVALSVGALSPHAAVAETPQLLADAHEEMSASNAEVCAIVTSMPGAEDTDEFLALLDTSREAVVADLEAMRSNMMQYEAEGYGWQNIIDSPDGLAPQPGAWLLGALRMACEPQPAAVVTGTVTYRQRIALPPDATVVVTLEDVSLADAPSKVMGGDMIRTAGLQVPIPFSIAYDPAEIIPQHRYVVRAKIFYGEDLSWTSTTAYPVITQDSPTTDVEIMVQQI</sequence>
<dbReference type="Proteomes" id="UP000292459">
    <property type="component" value="Unassembled WGS sequence"/>
</dbReference>
<accession>A0A4Q7E890</accession>
<evidence type="ECO:0000256" key="1">
    <source>
        <dbReference type="SAM" id="SignalP"/>
    </source>
</evidence>
<gene>
    <name evidence="2" type="ORF">DYY88_11630</name>
</gene>
<dbReference type="OrthoDB" id="3723110at2"/>